<feature type="domain" description="BPL/LPL catalytic" evidence="5">
    <location>
        <begin position="151"/>
        <end position="335"/>
    </location>
</feature>
<dbReference type="OrthoDB" id="201621at2759"/>
<protein>
    <recommendedName>
        <fullName evidence="4">Putative lipoate-protein ligase A</fullName>
    </recommendedName>
</protein>
<dbReference type="Pfam" id="PF21948">
    <property type="entry name" value="LplA-B_cat"/>
    <property type="match status" value="1"/>
</dbReference>
<dbReference type="SUPFAM" id="SSF55681">
    <property type="entry name" value="Class II aaRS and biotin synthetases"/>
    <property type="match status" value="1"/>
</dbReference>
<dbReference type="AlphaFoldDB" id="J7R6Q7"/>
<evidence type="ECO:0000313" key="6">
    <source>
        <dbReference type="EMBL" id="CCK70530.1"/>
    </source>
</evidence>
<evidence type="ECO:0000256" key="1">
    <source>
        <dbReference type="ARBA" id="ARBA00003253"/>
    </source>
</evidence>
<dbReference type="RefSeq" id="XP_022464776.1">
    <property type="nucleotide sequence ID" value="XM_022608262.1"/>
</dbReference>
<dbReference type="UniPathway" id="UPA00537">
    <property type="reaction ID" value="UER00595"/>
</dbReference>
<dbReference type="CDD" id="cd16443">
    <property type="entry name" value="LplA"/>
    <property type="match status" value="1"/>
</dbReference>
<gene>
    <name evidence="6" type="primary">KNAG0E02710</name>
    <name evidence="6" type="ordered locus">KNAG_0E02710</name>
</gene>
<dbReference type="HOGENOM" id="CLU_022986_2_0_1"/>
<dbReference type="GO" id="GO:0009249">
    <property type="term" value="P:protein lipoylation"/>
    <property type="evidence" value="ECO:0007669"/>
    <property type="project" value="EnsemblFungi"/>
</dbReference>
<evidence type="ECO:0000259" key="5">
    <source>
        <dbReference type="PROSITE" id="PS51733"/>
    </source>
</evidence>
<name>J7R6Q7_HUIN7</name>
<evidence type="ECO:0000256" key="2">
    <source>
        <dbReference type="ARBA" id="ARBA00005085"/>
    </source>
</evidence>
<comment type="pathway">
    <text evidence="2">Protein modification; protein lipoylation via exogenous pathway; protein N(6)-(lipoyl)lysine from lipoate: step 2/2.</text>
</comment>
<keyword evidence="7" id="KW-1185">Reference proteome</keyword>
<dbReference type="STRING" id="1071383.J7R6Q7"/>
<dbReference type="eggNOG" id="KOG3159">
    <property type="taxonomic scope" value="Eukaryota"/>
</dbReference>
<dbReference type="InterPro" id="IPR004143">
    <property type="entry name" value="BPL_LPL_catalytic"/>
</dbReference>
<proteinExistence type="inferred from homology"/>
<comment type="function">
    <text evidence="1">Catalyzes both the ATP-dependent activation of exogenously supplied lipoate to lipoyl-AMP and the transfer of the activated lipoyl onto the lipoyl domains of lipoate-dependent enzymes.</text>
</comment>
<dbReference type="GO" id="GO:0005739">
    <property type="term" value="C:mitochondrion"/>
    <property type="evidence" value="ECO:0007669"/>
    <property type="project" value="EnsemblFungi"/>
</dbReference>
<dbReference type="PROSITE" id="PS51733">
    <property type="entry name" value="BPL_LPL_CATALYTIC"/>
    <property type="match status" value="1"/>
</dbReference>
<dbReference type="InterPro" id="IPR004562">
    <property type="entry name" value="LipoylTrfase_LipoateP_Ligase"/>
</dbReference>
<dbReference type="PANTHER" id="PTHR12561">
    <property type="entry name" value="LIPOATE-PROTEIN LIGASE"/>
    <property type="match status" value="1"/>
</dbReference>
<organism evidence="6 7">
    <name type="scientific">Huiozyma naganishii (strain ATCC MYA-139 / BCRC 22969 / CBS 8797 / KCTC 17520 / NBRC 10181 / NCYC 3082 / Yp74L-3)</name>
    <name type="common">Yeast</name>
    <name type="synonym">Kazachstania naganishii</name>
    <dbReference type="NCBI Taxonomy" id="1071383"/>
    <lineage>
        <taxon>Eukaryota</taxon>
        <taxon>Fungi</taxon>
        <taxon>Dikarya</taxon>
        <taxon>Ascomycota</taxon>
        <taxon>Saccharomycotina</taxon>
        <taxon>Saccharomycetes</taxon>
        <taxon>Saccharomycetales</taxon>
        <taxon>Saccharomycetaceae</taxon>
        <taxon>Huiozyma</taxon>
    </lineage>
</organism>
<dbReference type="KEGG" id="kng:KNAG_0E02710"/>
<dbReference type="GeneID" id="34526230"/>
<dbReference type="OMA" id="KCAVIGK"/>
<dbReference type="NCBIfam" id="TIGR00545">
    <property type="entry name" value="lipoyltrans"/>
    <property type="match status" value="1"/>
</dbReference>
<dbReference type="EMBL" id="HE978318">
    <property type="protein sequence ID" value="CCK70530.1"/>
    <property type="molecule type" value="Genomic_DNA"/>
</dbReference>
<accession>J7R6Q7</accession>
<dbReference type="PANTHER" id="PTHR12561:SF3">
    <property type="entry name" value="LIPOYLTRANSFERASE 1, MITOCHONDRIAL"/>
    <property type="match status" value="1"/>
</dbReference>
<evidence type="ECO:0000313" key="7">
    <source>
        <dbReference type="Proteomes" id="UP000006310"/>
    </source>
</evidence>
<comment type="similarity">
    <text evidence="3">Belongs to the LplA family.</text>
</comment>
<dbReference type="GO" id="GO:0017118">
    <property type="term" value="F:lipoyltransferase activity"/>
    <property type="evidence" value="ECO:0007669"/>
    <property type="project" value="TreeGrafter"/>
</dbReference>
<dbReference type="InterPro" id="IPR045864">
    <property type="entry name" value="aa-tRNA-synth_II/BPL/LPL"/>
</dbReference>
<dbReference type="Proteomes" id="UP000006310">
    <property type="component" value="Chromosome 5"/>
</dbReference>
<reference evidence="6 7" key="1">
    <citation type="journal article" date="2011" name="Proc. Natl. Acad. Sci. U.S.A.">
        <title>Evolutionary erosion of yeast sex chromosomes by mating-type switching accidents.</title>
        <authorList>
            <person name="Gordon J.L."/>
            <person name="Armisen D."/>
            <person name="Proux-Wera E."/>
            <person name="Oheigeartaigh S.S."/>
            <person name="Byrne K.P."/>
            <person name="Wolfe K.H."/>
        </authorList>
    </citation>
    <scope>NUCLEOTIDE SEQUENCE [LARGE SCALE GENOMIC DNA]</scope>
    <source>
        <strain evidence="7">ATCC MYA-139 / BCRC 22969 / CBS 8797 / CCRC 22969 / KCTC 17520 / NBRC 10181 / NCYC 3082</strain>
    </source>
</reference>
<sequence length="423" mass="47877">MTAVAKTCLNAYGVAGTVLKRSPLLPNICYPQLKRRVSSKTPFDINDSDDKYKELNDYYRDLFTNDNVNTTLGATSKINIKTEIDLLNDELANLTDTAVPPHKLPLRSEDLQRVVETPGRFVIKSRSNDPYFNLALEHYIFKNTPLFEQSIFSSQRLLFYVNNKCAVIGKNQTIWQELYLNELNKRGYEVLRRLSGGGAVIHDLGNVNYSFLTSREEFRTTFFNQLIVQWLNKQGHIQDFELNGRGDILYKKMKCGGSAFKIARGKSYHHGTMLVNSDIDSFHGLLKPSGQKGVRWVSPSVDSVRAGVTNIPLGSTEQFIDICTDGFQKYFKSADSIPVYYCNDTVSTNSEIEKTRALLRSDKWKYCSGPKFKVELDSSHDVIEVEKGIVVSSTIPNIKGMDFQRLIDTGSNEAQLQCLKPLM</sequence>
<dbReference type="Gene3D" id="3.30.930.10">
    <property type="entry name" value="Bira Bifunctional Protein, Domain 2"/>
    <property type="match status" value="1"/>
</dbReference>
<evidence type="ECO:0000256" key="4">
    <source>
        <dbReference type="ARBA" id="ARBA00015925"/>
    </source>
</evidence>
<reference evidence="7" key="2">
    <citation type="submission" date="2012-08" db="EMBL/GenBank/DDBJ databases">
        <title>Genome sequence of Kazachstania naganishii.</title>
        <authorList>
            <person name="Gordon J.L."/>
            <person name="Armisen D."/>
            <person name="Proux-Wera E."/>
            <person name="OhEigeartaigh S.S."/>
            <person name="Byrne K.P."/>
            <person name="Wolfe K.H."/>
        </authorList>
    </citation>
    <scope>NUCLEOTIDE SEQUENCE [LARGE SCALE GENOMIC DNA]</scope>
    <source>
        <strain evidence="7">ATCC MYA-139 / BCRC 22969 / CBS 8797 / CCRC 22969 / KCTC 17520 / NBRC 10181 / NCYC 3082</strain>
    </source>
</reference>
<evidence type="ECO:0000256" key="3">
    <source>
        <dbReference type="ARBA" id="ARBA00008242"/>
    </source>
</evidence>